<dbReference type="OrthoDB" id="289721at2759"/>
<dbReference type="InterPro" id="IPR035969">
    <property type="entry name" value="Rab-GAP_TBC_sf"/>
</dbReference>
<feature type="compositionally biased region" description="Low complexity" evidence="1">
    <location>
        <begin position="154"/>
        <end position="171"/>
    </location>
</feature>
<dbReference type="SMART" id="SM00164">
    <property type="entry name" value="TBC"/>
    <property type="match status" value="1"/>
</dbReference>
<dbReference type="Gene3D" id="1.10.472.80">
    <property type="entry name" value="Ypt/Rab-GAP domain of gyp1p, domain 3"/>
    <property type="match status" value="1"/>
</dbReference>
<feature type="compositionally biased region" description="Polar residues" evidence="1">
    <location>
        <begin position="118"/>
        <end position="136"/>
    </location>
</feature>
<accession>A0A6A6V478</accession>
<gene>
    <name evidence="3" type="ORF">M011DRAFT_480197</name>
</gene>
<feature type="compositionally biased region" description="Basic and acidic residues" evidence="1">
    <location>
        <begin position="326"/>
        <end position="335"/>
    </location>
</feature>
<dbReference type="EMBL" id="MU006591">
    <property type="protein sequence ID" value="KAF2744121.1"/>
    <property type="molecule type" value="Genomic_DNA"/>
</dbReference>
<dbReference type="Pfam" id="PF00566">
    <property type="entry name" value="RabGAP-TBC"/>
    <property type="match status" value="1"/>
</dbReference>
<evidence type="ECO:0000313" key="4">
    <source>
        <dbReference type="Proteomes" id="UP000799440"/>
    </source>
</evidence>
<feature type="compositionally biased region" description="Acidic residues" evidence="1">
    <location>
        <begin position="211"/>
        <end position="222"/>
    </location>
</feature>
<evidence type="ECO:0000256" key="1">
    <source>
        <dbReference type="SAM" id="MobiDB-lite"/>
    </source>
</evidence>
<proteinExistence type="predicted"/>
<dbReference type="Gene3D" id="1.10.8.270">
    <property type="entry name" value="putative rabgap domain of human tbc1 domain family member 14 like domains"/>
    <property type="match status" value="1"/>
</dbReference>
<dbReference type="InterPro" id="IPR000195">
    <property type="entry name" value="Rab-GAP-TBC_dom"/>
</dbReference>
<name>A0A6A6V478_9PLEO</name>
<dbReference type="PANTHER" id="PTHR47219">
    <property type="entry name" value="RAB GTPASE-ACTIVATING PROTEIN 1-LIKE"/>
    <property type="match status" value="1"/>
</dbReference>
<reference evidence="3" key="1">
    <citation type="journal article" date="2020" name="Stud. Mycol.">
        <title>101 Dothideomycetes genomes: a test case for predicting lifestyles and emergence of pathogens.</title>
        <authorList>
            <person name="Haridas S."/>
            <person name="Albert R."/>
            <person name="Binder M."/>
            <person name="Bloem J."/>
            <person name="Labutti K."/>
            <person name="Salamov A."/>
            <person name="Andreopoulos B."/>
            <person name="Baker S."/>
            <person name="Barry K."/>
            <person name="Bills G."/>
            <person name="Bluhm B."/>
            <person name="Cannon C."/>
            <person name="Castanera R."/>
            <person name="Culley D."/>
            <person name="Daum C."/>
            <person name="Ezra D."/>
            <person name="Gonzalez J."/>
            <person name="Henrissat B."/>
            <person name="Kuo A."/>
            <person name="Liang C."/>
            <person name="Lipzen A."/>
            <person name="Lutzoni F."/>
            <person name="Magnuson J."/>
            <person name="Mondo S."/>
            <person name="Nolan M."/>
            <person name="Ohm R."/>
            <person name="Pangilinan J."/>
            <person name="Park H.-J."/>
            <person name="Ramirez L."/>
            <person name="Alfaro M."/>
            <person name="Sun H."/>
            <person name="Tritt A."/>
            <person name="Yoshinaga Y."/>
            <person name="Zwiers L.-H."/>
            <person name="Turgeon B."/>
            <person name="Goodwin S."/>
            <person name="Spatafora J."/>
            <person name="Crous P."/>
            <person name="Grigoriev I."/>
        </authorList>
    </citation>
    <scope>NUCLEOTIDE SEQUENCE</scope>
    <source>
        <strain evidence="3">CBS 119925</strain>
    </source>
</reference>
<dbReference type="Proteomes" id="UP000799440">
    <property type="component" value="Unassembled WGS sequence"/>
</dbReference>
<dbReference type="GO" id="GO:0005096">
    <property type="term" value="F:GTPase activator activity"/>
    <property type="evidence" value="ECO:0007669"/>
    <property type="project" value="TreeGrafter"/>
</dbReference>
<dbReference type="AlphaFoldDB" id="A0A6A6V478"/>
<evidence type="ECO:0000259" key="2">
    <source>
        <dbReference type="PROSITE" id="PS50086"/>
    </source>
</evidence>
<feature type="compositionally biased region" description="Polar residues" evidence="1">
    <location>
        <begin position="294"/>
        <end position="304"/>
    </location>
</feature>
<dbReference type="PANTHER" id="PTHR47219:SF9">
    <property type="entry name" value="GTPASE ACTIVATING PROTEIN AND CENTROSOME-ASSOCIATED, ISOFORM B"/>
    <property type="match status" value="1"/>
</dbReference>
<feature type="compositionally biased region" description="Low complexity" evidence="1">
    <location>
        <begin position="247"/>
        <end position="272"/>
    </location>
</feature>
<feature type="region of interest" description="Disordered" evidence="1">
    <location>
        <begin position="1"/>
        <end position="39"/>
    </location>
</feature>
<dbReference type="PROSITE" id="PS50086">
    <property type="entry name" value="TBC_RABGAP"/>
    <property type="match status" value="1"/>
</dbReference>
<dbReference type="Gene3D" id="1.10.10.750">
    <property type="entry name" value="Ypt/Rab-GAP domain of gyp1p, domain 1"/>
    <property type="match status" value="1"/>
</dbReference>
<feature type="compositionally biased region" description="Low complexity" evidence="1">
    <location>
        <begin position="24"/>
        <end position="39"/>
    </location>
</feature>
<feature type="domain" description="Rab-GAP TBC" evidence="2">
    <location>
        <begin position="467"/>
        <end position="669"/>
    </location>
</feature>
<keyword evidence="4" id="KW-1185">Reference proteome</keyword>
<dbReference type="SUPFAM" id="SSF47923">
    <property type="entry name" value="Ypt/Rab-GAP domain of gyp1p"/>
    <property type="match status" value="2"/>
</dbReference>
<feature type="compositionally biased region" description="Polar residues" evidence="1">
    <location>
        <begin position="143"/>
        <end position="153"/>
    </location>
</feature>
<feature type="region of interest" description="Disordered" evidence="1">
    <location>
        <begin position="113"/>
        <end position="398"/>
    </location>
</feature>
<dbReference type="GO" id="GO:0031267">
    <property type="term" value="F:small GTPase binding"/>
    <property type="evidence" value="ECO:0007669"/>
    <property type="project" value="TreeGrafter"/>
</dbReference>
<evidence type="ECO:0000313" key="3">
    <source>
        <dbReference type="EMBL" id="KAF2744121.1"/>
    </source>
</evidence>
<protein>
    <recommendedName>
        <fullName evidence="2">Rab-GAP TBC domain-containing protein</fullName>
    </recommendedName>
</protein>
<dbReference type="InterPro" id="IPR050302">
    <property type="entry name" value="Rab_GAP_TBC_domain"/>
</dbReference>
<organism evidence="3 4">
    <name type="scientific">Sporormia fimetaria CBS 119925</name>
    <dbReference type="NCBI Taxonomy" id="1340428"/>
    <lineage>
        <taxon>Eukaryota</taxon>
        <taxon>Fungi</taxon>
        <taxon>Dikarya</taxon>
        <taxon>Ascomycota</taxon>
        <taxon>Pezizomycotina</taxon>
        <taxon>Dothideomycetes</taxon>
        <taxon>Pleosporomycetidae</taxon>
        <taxon>Pleosporales</taxon>
        <taxon>Sporormiaceae</taxon>
        <taxon>Sporormia</taxon>
    </lineage>
</organism>
<sequence>MATLSYSQDAAMGTGAPNSPPDMTSSKSSKSSSFHSSTLSDVITPNDLSHFEEINLDDVQGALGPSSFPMPDSLSNHVLYEAARTSLSGARSLSHSHASHSFRDLTATAKPRYPSLKGQVNNTLHHQTQLHAPTTRSMRRGFTSPSAPSLANTPSLSGRRSRSPSPSIPRSLSRRSSSRTLAVASPQEGFAGRRQSWQLTARKTAKQREAECDDDGDDEVPEELMIPNVPISPRPFGERSPVPSACSSPPDISPHPSSRAPSLRSASPAISPGRLSQPPTPNLPGGEDGFPPQLSRQRTNTWEDTYQALDEDARKVTEALEEFQSEQEREQEIKRQQPTLSRSSSLEKKSTKAKPNLPPLRKSDPLIDPLQPSAEKEKHLSRTRPSWLPPKDPLEEKKHLKEYAKIQARVQEALREQARKEEEEKLARERVGQKKADLWQNVLLPKYATEVATPTGKKTYRQLWWSGIPPMVRGAVWKTAIGNELEISETTYKVALEKAKAEIRELGDRALNGKASTISENTSTVFPELKMFGPKSSIGEEQPLHQDLVNVCLAYSSYRPDVDTLTGIHHIAGLLLLNMSVPDTFLCLGNLLNRPLPLSFFIQDDGAMTAAYDITLSTLSKKAPTLARRLEDLRVEPRDYLRPMFTSLFCDRLPVEHAARLMDVYAIEGDKIATRAAVGLLCVRENRLYLGGVDDVIRSLESHEMKEHPDDFMAKIYDSGKSS</sequence>